<dbReference type="Pfam" id="PF18962">
    <property type="entry name" value="Por_Secre_tail"/>
    <property type="match status" value="1"/>
</dbReference>
<evidence type="ECO:0000313" key="12">
    <source>
        <dbReference type="Proteomes" id="UP000326509"/>
    </source>
</evidence>
<feature type="domain" description="Peptidase M14" evidence="10">
    <location>
        <begin position="125"/>
        <end position="440"/>
    </location>
</feature>
<keyword evidence="5" id="KW-0378">Hydrolase</keyword>
<evidence type="ECO:0000256" key="5">
    <source>
        <dbReference type="ARBA" id="ARBA00022801"/>
    </source>
</evidence>
<dbReference type="Proteomes" id="UP000326509">
    <property type="component" value="Unassembled WGS sequence"/>
</dbReference>
<dbReference type="PANTHER" id="PTHR11705">
    <property type="entry name" value="PROTEASE FAMILY M14 CARBOXYPEPTIDASE A,B"/>
    <property type="match status" value="1"/>
</dbReference>
<keyword evidence="6" id="KW-0862">Zinc</keyword>
<evidence type="ECO:0000256" key="3">
    <source>
        <dbReference type="ARBA" id="ARBA00022670"/>
    </source>
</evidence>
<feature type="signal peptide" evidence="9">
    <location>
        <begin position="1"/>
        <end position="19"/>
    </location>
</feature>
<protein>
    <recommendedName>
        <fullName evidence="10">Peptidase M14 domain-containing protein</fullName>
    </recommendedName>
</protein>
<accession>A0A5J4J3V9</accession>
<organism evidence="11 12">
    <name type="scientific">Patiriisocius marinus</name>
    <dbReference type="NCBI Taxonomy" id="1397112"/>
    <lineage>
        <taxon>Bacteria</taxon>
        <taxon>Pseudomonadati</taxon>
        <taxon>Bacteroidota</taxon>
        <taxon>Flavobacteriia</taxon>
        <taxon>Flavobacteriales</taxon>
        <taxon>Flavobacteriaceae</taxon>
        <taxon>Patiriisocius</taxon>
    </lineage>
</organism>
<evidence type="ECO:0000259" key="10">
    <source>
        <dbReference type="PROSITE" id="PS52035"/>
    </source>
</evidence>
<dbReference type="AlphaFoldDB" id="A0A5J4J3V9"/>
<feature type="active site" description="Proton donor/acceptor" evidence="8">
    <location>
        <position position="410"/>
    </location>
</feature>
<sequence length="800" mass="88942">MKKTLLLMSLLLITISTFAQLQQEKFQRAKILYSEPSDLSRLENLGLPVDHGKHKLGYYVISDFSENELEIARENGFQVDILIDDTKQFFLERNAQRLPSRNLTCAESGVNYETPTNFNLGSMGGFLTYQEMLDELDQMRALYPNLISAKENISTFLTEGSPDNGVSPSIGGNGIQWVRISDNPNTEEAEPQILYTAIHHAREPQSLSQLIFYMWYLLENYDSDPEVQAIVDNSELYFVPVVNPDGYLYNELTDPNGGGFWRKNRKENGGNSFGVDNNRNYEYFIDGDASNGMWGGEGSSGNPNNDTYRGTAPFSEVENQALKWFVENHDFVMAFNNHSYGDLLLRPFGYALNTPSVDEDLFRILGEELVSENGFNNILSSELYAAAGDSDDFMYGTIGTHDAIYAYTPEIGPEFWPSSNEIINISKGMMHFNLTSAKMINNFAIVSDSGSLYVGNNASVNAEFDIKRLGISGNGNFTVSLEPLSANIAVVNGSQTFNGLDLLETQSGSIPYILAGGTTEGETIIYDLVVNNGIFETKHRITKYFGTLTPVFEDNGDSLANYDNNGFDTTNTTFVSPSTSITDSPNGNYQNNANKSIEINDEIDLTNASGAIVSFYAKWEIEAGFDYAQFQISIDNGNNWIAQCGNYTVAGSSNSIQPEGEPLYEGAQFDWVLEEIDLSDYLGETIKARFVFRSDNGLRQDGFYFDDISFNISGDTILNIDDTEVSQFTIYPNPVAEILNIKTTLTNYNASLYTIQGQLIETKANLNATQQFDYSNVASGLYILQLTSGDTTETIKVIKQ</sequence>
<evidence type="ECO:0000256" key="9">
    <source>
        <dbReference type="SAM" id="SignalP"/>
    </source>
</evidence>
<dbReference type="EMBL" id="BKCG01000002">
    <property type="protein sequence ID" value="GER59147.1"/>
    <property type="molecule type" value="Genomic_DNA"/>
</dbReference>
<dbReference type="GO" id="GO:0004181">
    <property type="term" value="F:metallocarboxypeptidase activity"/>
    <property type="evidence" value="ECO:0007669"/>
    <property type="project" value="InterPro"/>
</dbReference>
<evidence type="ECO:0000256" key="4">
    <source>
        <dbReference type="ARBA" id="ARBA00022729"/>
    </source>
</evidence>
<dbReference type="Pfam" id="PF00246">
    <property type="entry name" value="Peptidase_M14"/>
    <property type="match status" value="1"/>
</dbReference>
<proteinExistence type="inferred from homology"/>
<dbReference type="NCBIfam" id="TIGR04183">
    <property type="entry name" value="Por_Secre_tail"/>
    <property type="match status" value="1"/>
</dbReference>
<gene>
    <name evidence="11" type="ORF">ULMA_12550</name>
</gene>
<evidence type="ECO:0000313" key="11">
    <source>
        <dbReference type="EMBL" id="GER59147.1"/>
    </source>
</evidence>
<dbReference type="PROSITE" id="PS52035">
    <property type="entry name" value="PEPTIDASE_M14"/>
    <property type="match status" value="1"/>
</dbReference>
<dbReference type="GO" id="GO:0008270">
    <property type="term" value="F:zinc ion binding"/>
    <property type="evidence" value="ECO:0007669"/>
    <property type="project" value="InterPro"/>
</dbReference>
<evidence type="ECO:0000256" key="2">
    <source>
        <dbReference type="ARBA" id="ARBA00005988"/>
    </source>
</evidence>
<dbReference type="Pfam" id="PF20773">
    <property type="entry name" value="InhA-like_MAM"/>
    <property type="match status" value="1"/>
</dbReference>
<dbReference type="PANTHER" id="PTHR11705:SF143">
    <property type="entry name" value="SLL0236 PROTEIN"/>
    <property type="match status" value="1"/>
</dbReference>
<dbReference type="OrthoDB" id="9808753at2"/>
<evidence type="ECO:0000256" key="6">
    <source>
        <dbReference type="ARBA" id="ARBA00022833"/>
    </source>
</evidence>
<reference evidence="11 12" key="1">
    <citation type="submission" date="2019-08" db="EMBL/GenBank/DDBJ databases">
        <title>Draft genome sequence of Ulvibacter marinus type strain NBRC 109484.</title>
        <authorList>
            <person name="Kawano K."/>
            <person name="Ushijima N."/>
            <person name="Kihara M."/>
            <person name="Itoh H."/>
        </authorList>
    </citation>
    <scope>NUCLEOTIDE SEQUENCE [LARGE SCALE GENOMIC DNA]</scope>
    <source>
        <strain evidence="11 12">NBRC 109484</strain>
    </source>
</reference>
<name>A0A5J4J3V9_9FLAO</name>
<dbReference type="InterPro" id="IPR033810">
    <property type="entry name" value="Carboxypeptidase_T"/>
</dbReference>
<dbReference type="GO" id="GO:0005615">
    <property type="term" value="C:extracellular space"/>
    <property type="evidence" value="ECO:0007669"/>
    <property type="project" value="TreeGrafter"/>
</dbReference>
<comment type="cofactor">
    <cofactor evidence="1">
        <name>Zn(2+)</name>
        <dbReference type="ChEBI" id="CHEBI:29105"/>
    </cofactor>
</comment>
<feature type="chain" id="PRO_5023893826" description="Peptidase M14 domain-containing protein" evidence="9">
    <location>
        <begin position="20"/>
        <end position="800"/>
    </location>
</feature>
<dbReference type="InterPro" id="IPR000834">
    <property type="entry name" value="Peptidase_M14"/>
</dbReference>
<comment type="caution">
    <text evidence="11">The sequence shown here is derived from an EMBL/GenBank/DDBJ whole genome shotgun (WGS) entry which is preliminary data.</text>
</comment>
<dbReference type="CDD" id="cd03859">
    <property type="entry name" value="M14_CPT"/>
    <property type="match status" value="1"/>
</dbReference>
<comment type="similarity">
    <text evidence="2 8">Belongs to the peptidase M14 family.</text>
</comment>
<dbReference type="GO" id="GO:0006508">
    <property type="term" value="P:proteolysis"/>
    <property type="evidence" value="ECO:0007669"/>
    <property type="project" value="UniProtKB-KW"/>
</dbReference>
<dbReference type="RefSeq" id="WP_151673217.1">
    <property type="nucleotide sequence ID" value="NZ_BKCG01000002.1"/>
</dbReference>
<dbReference type="SMART" id="SM00631">
    <property type="entry name" value="Zn_pept"/>
    <property type="match status" value="1"/>
</dbReference>
<keyword evidence="12" id="KW-1185">Reference proteome</keyword>
<keyword evidence="7" id="KW-0482">Metalloprotease</keyword>
<evidence type="ECO:0000256" key="8">
    <source>
        <dbReference type="PROSITE-ProRule" id="PRU01379"/>
    </source>
</evidence>
<evidence type="ECO:0000256" key="1">
    <source>
        <dbReference type="ARBA" id="ARBA00001947"/>
    </source>
</evidence>
<dbReference type="SUPFAM" id="SSF53187">
    <property type="entry name" value="Zn-dependent exopeptidases"/>
    <property type="match status" value="1"/>
</dbReference>
<keyword evidence="3" id="KW-0645">Protease</keyword>
<keyword evidence="4 9" id="KW-0732">Signal</keyword>
<dbReference type="Gene3D" id="3.40.630.10">
    <property type="entry name" value="Zn peptidases"/>
    <property type="match status" value="1"/>
</dbReference>
<evidence type="ECO:0000256" key="7">
    <source>
        <dbReference type="ARBA" id="ARBA00023049"/>
    </source>
</evidence>
<dbReference type="InterPro" id="IPR026444">
    <property type="entry name" value="Secre_tail"/>
</dbReference>